<dbReference type="EMBL" id="OA566295">
    <property type="protein sequence ID" value="CAD7198646.1"/>
    <property type="molecule type" value="Genomic_DNA"/>
</dbReference>
<dbReference type="GO" id="GO:0046872">
    <property type="term" value="F:metal ion binding"/>
    <property type="evidence" value="ECO:0007669"/>
    <property type="project" value="UniProtKB-KW"/>
</dbReference>
<protein>
    <recommendedName>
        <fullName evidence="3">DDE Tnp4 domain-containing protein</fullName>
    </recommendedName>
</protein>
<accession>A0A7R8VHM4</accession>
<feature type="domain" description="DDE Tnp4" evidence="3">
    <location>
        <begin position="6"/>
        <end position="105"/>
    </location>
</feature>
<comment type="cofactor">
    <cofactor evidence="1">
        <name>a divalent metal cation</name>
        <dbReference type="ChEBI" id="CHEBI:60240"/>
    </cofactor>
</comment>
<name>A0A7R8VHM4_TIMDO</name>
<keyword evidence="2" id="KW-0479">Metal-binding</keyword>
<dbReference type="InterPro" id="IPR027806">
    <property type="entry name" value="HARBI1_dom"/>
</dbReference>
<dbReference type="AlphaFoldDB" id="A0A7R8VHM4"/>
<dbReference type="Pfam" id="PF13359">
    <property type="entry name" value="DDE_Tnp_4"/>
    <property type="match status" value="1"/>
</dbReference>
<evidence type="ECO:0000313" key="4">
    <source>
        <dbReference type="EMBL" id="CAD7198646.1"/>
    </source>
</evidence>
<organism evidence="4">
    <name type="scientific">Timema douglasi</name>
    <name type="common">Walking stick</name>
    <dbReference type="NCBI Taxonomy" id="61478"/>
    <lineage>
        <taxon>Eukaryota</taxon>
        <taxon>Metazoa</taxon>
        <taxon>Ecdysozoa</taxon>
        <taxon>Arthropoda</taxon>
        <taxon>Hexapoda</taxon>
        <taxon>Insecta</taxon>
        <taxon>Pterygota</taxon>
        <taxon>Neoptera</taxon>
        <taxon>Polyneoptera</taxon>
        <taxon>Phasmatodea</taxon>
        <taxon>Timematodea</taxon>
        <taxon>Timematoidea</taxon>
        <taxon>Timematidae</taxon>
        <taxon>Timema</taxon>
    </lineage>
</organism>
<gene>
    <name evidence="4" type="ORF">TDIB3V08_LOCUS4925</name>
</gene>
<proteinExistence type="predicted"/>
<sequence>MFVGTIDCTLVKINKPKDFGNEYINSKGYASINVQATCNAKEVFTSVDVSWPGSVHDSRVRRAPEIQTTISWNGVNVLLLADSGYAMAAADHMGQWHWVEKKRSLTDRARNKRSTAIT</sequence>
<reference evidence="4" key="1">
    <citation type="submission" date="2020-11" db="EMBL/GenBank/DDBJ databases">
        <authorList>
            <person name="Tran Van P."/>
        </authorList>
    </citation>
    <scope>NUCLEOTIDE SEQUENCE</scope>
</reference>
<evidence type="ECO:0000256" key="1">
    <source>
        <dbReference type="ARBA" id="ARBA00001968"/>
    </source>
</evidence>
<evidence type="ECO:0000259" key="3">
    <source>
        <dbReference type="Pfam" id="PF13359"/>
    </source>
</evidence>
<evidence type="ECO:0000256" key="2">
    <source>
        <dbReference type="ARBA" id="ARBA00022723"/>
    </source>
</evidence>